<organism evidence="3 4">
    <name type="scientific">Natronosalvus hydrolyticus</name>
    <dbReference type="NCBI Taxonomy" id="2979988"/>
    <lineage>
        <taxon>Archaea</taxon>
        <taxon>Methanobacteriati</taxon>
        <taxon>Methanobacteriota</taxon>
        <taxon>Stenosarchaea group</taxon>
        <taxon>Halobacteria</taxon>
        <taxon>Halobacteriales</taxon>
        <taxon>Natrialbaceae</taxon>
        <taxon>Natronosalvus</taxon>
    </lineage>
</organism>
<comment type="caution">
    <text evidence="3">The sequence shown here is derived from an EMBL/GenBank/DDBJ whole genome shotgun (WGS) entry which is preliminary data.</text>
</comment>
<dbReference type="PANTHER" id="PTHR43794">
    <property type="entry name" value="AMINOHYDROLASE SSNA-RELATED"/>
    <property type="match status" value="1"/>
</dbReference>
<accession>A0AAP2ZCP4</accession>
<evidence type="ECO:0000313" key="4">
    <source>
        <dbReference type="Proteomes" id="UP001321047"/>
    </source>
</evidence>
<reference evidence="3 4" key="1">
    <citation type="submission" date="2022-09" db="EMBL/GenBank/DDBJ databases">
        <title>Enrichment on poylsaccharides allowed isolation of novel metabolic and taxonomic groups of Haloarchaea.</title>
        <authorList>
            <person name="Sorokin D.Y."/>
            <person name="Elcheninov A.G."/>
            <person name="Khizhniak T.V."/>
            <person name="Kolganova T.V."/>
            <person name="Kublanov I.V."/>
        </authorList>
    </citation>
    <scope>NUCLEOTIDE SEQUENCE [LARGE SCALE GENOMIC DNA]</scope>
    <source>
        <strain evidence="3 4">AArc-curdl1</strain>
    </source>
</reference>
<dbReference type="PANTHER" id="PTHR43794:SF11">
    <property type="entry name" value="AMIDOHYDROLASE-RELATED DOMAIN-CONTAINING PROTEIN"/>
    <property type="match status" value="1"/>
</dbReference>
<dbReference type="InterPro" id="IPR011059">
    <property type="entry name" value="Metal-dep_hydrolase_composite"/>
</dbReference>
<dbReference type="Gene3D" id="2.30.40.10">
    <property type="entry name" value="Urease, subunit C, domain 1"/>
    <property type="match status" value="1"/>
</dbReference>
<proteinExistence type="predicted"/>
<dbReference type="SUPFAM" id="SSF51556">
    <property type="entry name" value="Metallo-dependent hydrolases"/>
    <property type="match status" value="1"/>
</dbReference>
<dbReference type="Proteomes" id="UP001321047">
    <property type="component" value="Unassembled WGS sequence"/>
</dbReference>
<dbReference type="GO" id="GO:0016810">
    <property type="term" value="F:hydrolase activity, acting on carbon-nitrogen (but not peptide) bonds"/>
    <property type="evidence" value="ECO:0007669"/>
    <property type="project" value="InterPro"/>
</dbReference>
<sequence>MDLAIVDTLALTMADDRLGVLEDATIGIDDGELVYVGPSNGFDGEPERTIDGNGRLTMPGLVNVHTHLGLTLCRGGAQDVPEIEWMNRALGPLVEHTTAEDYVVGARLGGLDALRSGVTTVGEYAADVEQLVDRSLEPLGLRVVATETINAVEESAADLGPDEAYPLDEEAGKAALERNEELFETYADHERVSCLYGPQALDMVPPSILETIRERAETHDRGIHMHVAQGDRERRQIEARYGSGATTVGVLEELGIVSDRLLAAHLHGATADERERLAAAGVRMAANPSSIAAIDGVTPPLCAYREYGGIGGIGTDQAPGTGGHDLLRELRTASLLSKTDRGDPTAFPAWTALRVGTIEGARALGIDDLVGSLEVGKRADVVCYDLEHPAVAPTVSRPLHTAVPNLVYGASASLTDTVIVDGEVVLEDGSVTTVDEASVLEEANDRATALFDRAANDWEAADSELVARIEDGWL</sequence>
<dbReference type="RefSeq" id="WP_342809711.1">
    <property type="nucleotide sequence ID" value="NZ_JAOPJZ010000016.1"/>
</dbReference>
<evidence type="ECO:0000313" key="3">
    <source>
        <dbReference type="EMBL" id="MCU4753394.1"/>
    </source>
</evidence>
<dbReference type="Pfam" id="PF01979">
    <property type="entry name" value="Amidohydro_1"/>
    <property type="match status" value="1"/>
</dbReference>
<dbReference type="AlphaFoldDB" id="A0AAP2ZCP4"/>
<dbReference type="Gene3D" id="3.20.20.140">
    <property type="entry name" value="Metal-dependent hydrolases"/>
    <property type="match status" value="1"/>
</dbReference>
<keyword evidence="1" id="KW-0378">Hydrolase</keyword>
<dbReference type="InterPro" id="IPR050287">
    <property type="entry name" value="MTA/SAH_deaminase"/>
</dbReference>
<dbReference type="InterPro" id="IPR032466">
    <property type="entry name" value="Metal_Hydrolase"/>
</dbReference>
<protein>
    <submittedName>
        <fullName evidence="3">Amidohydrolase family protein</fullName>
    </submittedName>
</protein>
<name>A0AAP2ZCP4_9EURY</name>
<gene>
    <name evidence="3" type="ORF">OB919_15630</name>
</gene>
<evidence type="ECO:0000256" key="1">
    <source>
        <dbReference type="ARBA" id="ARBA00022801"/>
    </source>
</evidence>
<feature type="domain" description="Amidohydrolase-related" evidence="2">
    <location>
        <begin position="58"/>
        <end position="425"/>
    </location>
</feature>
<dbReference type="EMBL" id="JAOPJZ010000016">
    <property type="protein sequence ID" value="MCU4753394.1"/>
    <property type="molecule type" value="Genomic_DNA"/>
</dbReference>
<dbReference type="SUPFAM" id="SSF51338">
    <property type="entry name" value="Composite domain of metallo-dependent hydrolases"/>
    <property type="match status" value="1"/>
</dbReference>
<evidence type="ECO:0000259" key="2">
    <source>
        <dbReference type="Pfam" id="PF01979"/>
    </source>
</evidence>
<keyword evidence="4" id="KW-1185">Reference proteome</keyword>
<dbReference type="InterPro" id="IPR006680">
    <property type="entry name" value="Amidohydro-rel"/>
</dbReference>